<organism evidence="2 3">
    <name type="scientific">Caenispirillum bisanense</name>
    <dbReference type="NCBI Taxonomy" id="414052"/>
    <lineage>
        <taxon>Bacteria</taxon>
        <taxon>Pseudomonadati</taxon>
        <taxon>Pseudomonadota</taxon>
        <taxon>Alphaproteobacteria</taxon>
        <taxon>Rhodospirillales</taxon>
        <taxon>Novispirillaceae</taxon>
        <taxon>Caenispirillum</taxon>
    </lineage>
</organism>
<dbReference type="AlphaFoldDB" id="A0A286GI17"/>
<protein>
    <submittedName>
        <fullName evidence="2">Uncharacterized conserved protein YjiS, DUF1127 family</fullName>
    </submittedName>
</protein>
<accession>A0A286GI17</accession>
<evidence type="ECO:0000259" key="1">
    <source>
        <dbReference type="Pfam" id="PF06568"/>
    </source>
</evidence>
<proteinExistence type="predicted"/>
<evidence type="ECO:0000313" key="3">
    <source>
        <dbReference type="Proteomes" id="UP000219621"/>
    </source>
</evidence>
<evidence type="ECO:0000313" key="2">
    <source>
        <dbReference type="EMBL" id="SOD94624.1"/>
    </source>
</evidence>
<keyword evidence="3" id="KW-1185">Reference proteome</keyword>
<dbReference type="Pfam" id="PF06568">
    <property type="entry name" value="YjiS-like"/>
    <property type="match status" value="1"/>
</dbReference>
<name>A0A286GI17_9PROT</name>
<reference evidence="2 3" key="1">
    <citation type="submission" date="2017-09" db="EMBL/GenBank/DDBJ databases">
        <authorList>
            <person name="Ehlers B."/>
            <person name="Leendertz F.H."/>
        </authorList>
    </citation>
    <scope>NUCLEOTIDE SEQUENCE [LARGE SCALE GENOMIC DNA]</scope>
    <source>
        <strain evidence="2 3">USBA 140</strain>
    </source>
</reference>
<dbReference type="EMBL" id="OCNJ01000004">
    <property type="protein sequence ID" value="SOD94624.1"/>
    <property type="molecule type" value="Genomic_DNA"/>
</dbReference>
<gene>
    <name evidence="2" type="ORF">SAMN05421508_10461</name>
</gene>
<dbReference type="Proteomes" id="UP000219621">
    <property type="component" value="Unassembled WGS sequence"/>
</dbReference>
<sequence>MPQQMIGRRASEPIRLPLARRLATAVARLPGAVFRWYVAQQTRLALARLDDRLLRDIGVSREQAADEASQSFWRVGDGLPRDWR</sequence>
<dbReference type="RefSeq" id="WP_217992030.1">
    <property type="nucleotide sequence ID" value="NZ_OCNJ01000004.1"/>
</dbReference>
<dbReference type="InterPro" id="IPR009506">
    <property type="entry name" value="YjiS-like"/>
</dbReference>
<feature type="domain" description="YjiS-like" evidence="1">
    <location>
        <begin position="32"/>
        <end position="64"/>
    </location>
</feature>